<evidence type="ECO:0000313" key="2">
    <source>
        <dbReference type="Proteomes" id="UP000215559"/>
    </source>
</evidence>
<organism evidence="1 2">
    <name type="scientific">candidate division WOR-3 bacterium JGI_Cruoil_03_51_56</name>
    <dbReference type="NCBI Taxonomy" id="1973747"/>
    <lineage>
        <taxon>Bacteria</taxon>
        <taxon>Bacteria division WOR-3</taxon>
    </lineage>
</organism>
<evidence type="ECO:0000313" key="1">
    <source>
        <dbReference type="EMBL" id="OYD17262.1"/>
    </source>
</evidence>
<protein>
    <recommendedName>
        <fullName evidence="3">Antitoxin SocA-like Panacea domain-containing protein</fullName>
    </recommendedName>
</protein>
<reference evidence="1 2" key="1">
    <citation type="submission" date="2017-07" db="EMBL/GenBank/DDBJ databases">
        <title>Recovery of genomes from metagenomes via a dereplication, aggregation, and scoring strategy.</title>
        <authorList>
            <person name="Sieber C.M."/>
            <person name="Probst A.J."/>
            <person name="Sharrar A."/>
            <person name="Thomas B.C."/>
            <person name="Hess M."/>
            <person name="Tringe S.G."/>
            <person name="Banfield J.F."/>
        </authorList>
    </citation>
    <scope>NUCLEOTIDE SEQUENCE [LARGE SCALE GENOMIC DNA]</scope>
    <source>
        <strain evidence="1">JGI_Cruoil_03_51_56</strain>
    </source>
</reference>
<evidence type="ECO:0008006" key="3">
    <source>
        <dbReference type="Google" id="ProtNLM"/>
    </source>
</evidence>
<dbReference type="AlphaFoldDB" id="A0A235BYH1"/>
<comment type="caution">
    <text evidence="1">The sequence shown here is derived from an EMBL/GenBank/DDBJ whole genome shotgun (WGS) entry which is preliminary data.</text>
</comment>
<proteinExistence type="predicted"/>
<accession>A0A235BYH1</accession>
<name>A0A235BYH1_UNCW3</name>
<dbReference type="Proteomes" id="UP000215559">
    <property type="component" value="Unassembled WGS sequence"/>
</dbReference>
<sequence length="242" mass="28289">MKNKEVDIDALFKQARKYLDHLVGQSNTDQAWKELQSRLQEPALKKMLERVRRFETGSGRLRITDRKDILALLLYVKGRYRKLGEGICGMTRILKLLFLAQEELEVDALVRNPYRFQPYKLGPFTPEVYDDLEVLRRAGLVKRETLDEDGFPVLQQDNEIDEGFKLNNLTTLYRLTAKGKRFARALLANGRKRKRNLEPGLTIIKGQFGAMPLHELLRYIYTRYPEYTTESVILEKILGKRK</sequence>
<dbReference type="EMBL" id="NOZP01000012">
    <property type="protein sequence ID" value="OYD17262.1"/>
    <property type="molecule type" value="Genomic_DNA"/>
</dbReference>
<gene>
    <name evidence="1" type="ORF">CH330_00550</name>
</gene>